<evidence type="ECO:0000256" key="5">
    <source>
        <dbReference type="ARBA" id="ARBA00022840"/>
    </source>
</evidence>
<accession>A0A1S8MDI9</accession>
<dbReference type="Gene3D" id="3.90.190.20">
    <property type="entry name" value="Mur ligase, C-terminal domain"/>
    <property type="match status" value="1"/>
</dbReference>
<feature type="domain" description="Mur ligase C-terminal" evidence="13">
    <location>
        <begin position="316"/>
        <end position="437"/>
    </location>
</feature>
<dbReference type="SUPFAM" id="SSF53623">
    <property type="entry name" value="MurD-like peptide ligases, catalytic domain"/>
    <property type="match status" value="1"/>
</dbReference>
<evidence type="ECO:0000256" key="9">
    <source>
        <dbReference type="ARBA" id="ARBA00023316"/>
    </source>
</evidence>
<dbReference type="RefSeq" id="WP_176091635.1">
    <property type="nucleotide sequence ID" value="NZ_CP096983.1"/>
</dbReference>
<evidence type="ECO:0000256" key="2">
    <source>
        <dbReference type="ARBA" id="ARBA00022598"/>
    </source>
</evidence>
<organism evidence="15 16">
    <name type="scientific">Clostridium felsineum</name>
    <dbReference type="NCBI Taxonomy" id="36839"/>
    <lineage>
        <taxon>Bacteria</taxon>
        <taxon>Bacillati</taxon>
        <taxon>Bacillota</taxon>
        <taxon>Clostridia</taxon>
        <taxon>Eubacteriales</taxon>
        <taxon>Clostridiaceae</taxon>
        <taxon>Clostridium</taxon>
    </lineage>
</organism>
<comment type="function">
    <text evidence="10 11">Involved in cell wall formation. Catalyzes the final step in the synthesis of UDP-N-acetylmuramoyl-pentapeptide, the precursor of murein.</text>
</comment>
<dbReference type="GO" id="GO:0051301">
    <property type="term" value="P:cell division"/>
    <property type="evidence" value="ECO:0007669"/>
    <property type="project" value="UniProtKB-KW"/>
</dbReference>
<dbReference type="InterPro" id="IPR036565">
    <property type="entry name" value="Mur-like_cat_sf"/>
</dbReference>
<evidence type="ECO:0000256" key="3">
    <source>
        <dbReference type="ARBA" id="ARBA00022618"/>
    </source>
</evidence>
<keyword evidence="16" id="KW-1185">Reference proteome</keyword>
<keyword evidence="9 10" id="KW-0961">Cell wall biogenesis/degradation</keyword>
<comment type="subcellular location">
    <subcellularLocation>
        <location evidence="10 11">Cytoplasm</location>
    </subcellularLocation>
</comment>
<dbReference type="InterPro" id="IPR004101">
    <property type="entry name" value="Mur_ligase_C"/>
</dbReference>
<dbReference type="Pfam" id="PF01225">
    <property type="entry name" value="Mur_ligase"/>
    <property type="match status" value="1"/>
</dbReference>
<evidence type="ECO:0000256" key="10">
    <source>
        <dbReference type="HAMAP-Rule" id="MF_02019"/>
    </source>
</evidence>
<dbReference type="Gene3D" id="3.40.1390.10">
    <property type="entry name" value="MurE/MurF, N-terminal domain"/>
    <property type="match status" value="1"/>
</dbReference>
<evidence type="ECO:0000256" key="1">
    <source>
        <dbReference type="ARBA" id="ARBA00022490"/>
    </source>
</evidence>
<dbReference type="Proteomes" id="UP000190951">
    <property type="component" value="Chromosome"/>
</dbReference>
<evidence type="ECO:0000313" key="15">
    <source>
        <dbReference type="EMBL" id="URZ11400.1"/>
    </source>
</evidence>
<comment type="pathway">
    <text evidence="10 11">Cell wall biogenesis; peptidoglycan biosynthesis.</text>
</comment>
<keyword evidence="7 10" id="KW-0573">Peptidoglycan synthesis</keyword>
<keyword evidence="6 10" id="KW-0133">Cell shape</keyword>
<protein>
    <recommendedName>
        <fullName evidence="10 11">UDP-N-acetylmuramoyl-tripeptide--D-alanyl-D-alanine ligase</fullName>
        <ecNumber evidence="10 11">6.3.2.10</ecNumber>
    </recommendedName>
    <alternativeName>
        <fullName evidence="10">D-alanyl-D-alanine-adding enzyme</fullName>
    </alternativeName>
</protein>
<dbReference type="EC" id="6.3.2.10" evidence="10 11"/>
<evidence type="ECO:0000256" key="8">
    <source>
        <dbReference type="ARBA" id="ARBA00023306"/>
    </source>
</evidence>
<dbReference type="SUPFAM" id="SSF63418">
    <property type="entry name" value="MurE/MurF N-terminal domain"/>
    <property type="match status" value="1"/>
</dbReference>
<feature type="domain" description="Mur ligase N-terminal catalytic" evidence="12">
    <location>
        <begin position="27"/>
        <end position="102"/>
    </location>
</feature>
<evidence type="ECO:0000313" key="16">
    <source>
        <dbReference type="Proteomes" id="UP000190951"/>
    </source>
</evidence>
<dbReference type="GO" id="GO:0047480">
    <property type="term" value="F:UDP-N-acetylmuramoyl-tripeptide-D-alanyl-D-alanine ligase activity"/>
    <property type="evidence" value="ECO:0007669"/>
    <property type="project" value="UniProtKB-UniRule"/>
</dbReference>
<keyword evidence="2 10" id="KW-0436">Ligase</keyword>
<dbReference type="GO" id="GO:0071555">
    <property type="term" value="P:cell wall organization"/>
    <property type="evidence" value="ECO:0007669"/>
    <property type="project" value="UniProtKB-KW"/>
</dbReference>
<dbReference type="AlphaFoldDB" id="A0A1S8MDI9"/>
<dbReference type="Pfam" id="PF02875">
    <property type="entry name" value="Mur_ligase_C"/>
    <property type="match status" value="1"/>
</dbReference>
<comment type="similarity">
    <text evidence="10">Belongs to the MurCDEF family. MurF subfamily.</text>
</comment>
<keyword evidence="8 10" id="KW-0131">Cell cycle</keyword>
<dbReference type="PANTHER" id="PTHR43024">
    <property type="entry name" value="UDP-N-ACETYLMURAMOYL-TRIPEPTIDE--D-ALANYL-D-ALANINE LIGASE"/>
    <property type="match status" value="1"/>
</dbReference>
<dbReference type="GO" id="GO:0005737">
    <property type="term" value="C:cytoplasm"/>
    <property type="evidence" value="ECO:0007669"/>
    <property type="project" value="UniProtKB-SubCell"/>
</dbReference>
<comment type="catalytic activity">
    <reaction evidence="10 11">
        <text>D-alanyl-D-alanine + UDP-N-acetyl-alpha-D-muramoyl-L-alanyl-gamma-D-glutamyl-meso-2,6-diaminopimelate + ATP = UDP-N-acetyl-alpha-D-muramoyl-L-alanyl-gamma-D-glutamyl-meso-2,6-diaminopimeloyl-D-alanyl-D-alanine + ADP + phosphate + H(+)</text>
        <dbReference type="Rhea" id="RHEA:28374"/>
        <dbReference type="ChEBI" id="CHEBI:15378"/>
        <dbReference type="ChEBI" id="CHEBI:30616"/>
        <dbReference type="ChEBI" id="CHEBI:43474"/>
        <dbReference type="ChEBI" id="CHEBI:57822"/>
        <dbReference type="ChEBI" id="CHEBI:61386"/>
        <dbReference type="ChEBI" id="CHEBI:83905"/>
        <dbReference type="ChEBI" id="CHEBI:456216"/>
        <dbReference type="EC" id="6.3.2.10"/>
    </reaction>
</comment>
<name>A0A1S8MDI9_9CLOT</name>
<sequence>MENLTFDEIAKAINGKIILKGNKDIFNNISIDTRKLVEGSVFIAINGENFNGNKFIHNAVEKGAALCIVDEIHFEKDSFNKDVSVLLVEDTKKALLDLAEFYRSTLEIKIVAITGSTGKTSTKDITASVLKSKFKVFKTSGNFNNEIGLPLMIFNLDKSYEVAVLEMGMNHFEEIHNMAKAARPDIALITNIGISHIENLKSRENILKAKLEITDFFTKDSTLIVNSDNDLLEKHSFDNINTVKTSLNCLGDLNAEDVKLGEESSAFKVRDESLTLNMPGKHNIENAMLAIAAALKLGMSFDEIREGLKKLELTSMRLDIVNGDNITIVDDSYNASPDSMKAAIEVTKNLKGTRKIAVLGTMRELGEKSYEAHKEVGSFAKENNIDELLIVGEFKEAYLAGYENEKNFKGFETNEELLKFVKNDIKKGDVFLVKASRLMKFENIVAKLKELDKEI</sequence>
<dbReference type="EMBL" id="CP096983">
    <property type="protein sequence ID" value="URZ11400.1"/>
    <property type="molecule type" value="Genomic_DNA"/>
</dbReference>
<dbReference type="InterPro" id="IPR005863">
    <property type="entry name" value="UDP-N-AcMur_synth"/>
</dbReference>
<gene>
    <name evidence="10 15" type="primary">murF</name>
    <name evidence="15" type="ORF">CROST_021170</name>
</gene>
<dbReference type="GO" id="GO:0008360">
    <property type="term" value="P:regulation of cell shape"/>
    <property type="evidence" value="ECO:0007669"/>
    <property type="project" value="UniProtKB-KW"/>
</dbReference>
<dbReference type="HAMAP" id="MF_02019">
    <property type="entry name" value="MurF"/>
    <property type="match status" value="1"/>
</dbReference>
<keyword evidence="4 10" id="KW-0547">Nucleotide-binding</keyword>
<dbReference type="InterPro" id="IPR036615">
    <property type="entry name" value="Mur_ligase_C_dom_sf"/>
</dbReference>
<dbReference type="PANTHER" id="PTHR43024:SF1">
    <property type="entry name" value="UDP-N-ACETYLMURAMOYL-TRIPEPTIDE--D-ALANYL-D-ALANINE LIGASE"/>
    <property type="match status" value="1"/>
</dbReference>
<dbReference type="STRING" id="84029.CROST_36770"/>
<feature type="domain" description="Mur ligase central" evidence="14">
    <location>
        <begin position="113"/>
        <end position="294"/>
    </location>
</feature>
<dbReference type="GO" id="GO:0005524">
    <property type="term" value="F:ATP binding"/>
    <property type="evidence" value="ECO:0007669"/>
    <property type="project" value="UniProtKB-UniRule"/>
</dbReference>
<evidence type="ECO:0000256" key="11">
    <source>
        <dbReference type="RuleBase" id="RU004136"/>
    </source>
</evidence>
<evidence type="ECO:0000256" key="4">
    <source>
        <dbReference type="ARBA" id="ARBA00022741"/>
    </source>
</evidence>
<evidence type="ECO:0000259" key="12">
    <source>
        <dbReference type="Pfam" id="PF01225"/>
    </source>
</evidence>
<feature type="binding site" evidence="10">
    <location>
        <begin position="115"/>
        <end position="121"/>
    </location>
    <ligand>
        <name>ATP</name>
        <dbReference type="ChEBI" id="CHEBI:30616"/>
    </ligand>
</feature>
<reference evidence="15 16" key="1">
    <citation type="submission" date="2022-04" db="EMBL/GenBank/DDBJ databases">
        <title>Genome sequence of C. roseum typestrain.</title>
        <authorList>
            <person name="Poehlein A."/>
            <person name="Schoch T."/>
            <person name="Duerre P."/>
            <person name="Daniel R."/>
        </authorList>
    </citation>
    <scope>NUCLEOTIDE SEQUENCE [LARGE SCALE GENOMIC DNA]</scope>
    <source>
        <strain evidence="15 16">DSM 7320</strain>
    </source>
</reference>
<dbReference type="InterPro" id="IPR051046">
    <property type="entry name" value="MurCDEF_CellWall_CoF430Synth"/>
</dbReference>
<dbReference type="InterPro" id="IPR013221">
    <property type="entry name" value="Mur_ligase_cen"/>
</dbReference>
<dbReference type="NCBIfam" id="TIGR01143">
    <property type="entry name" value="murF"/>
    <property type="match status" value="1"/>
</dbReference>
<dbReference type="KEGG" id="crw:CROST_021170"/>
<dbReference type="Gene3D" id="3.40.1190.10">
    <property type="entry name" value="Mur-like, catalytic domain"/>
    <property type="match status" value="1"/>
</dbReference>
<evidence type="ECO:0000256" key="7">
    <source>
        <dbReference type="ARBA" id="ARBA00022984"/>
    </source>
</evidence>
<dbReference type="InterPro" id="IPR000713">
    <property type="entry name" value="Mur_ligase_N"/>
</dbReference>
<evidence type="ECO:0000259" key="14">
    <source>
        <dbReference type="Pfam" id="PF08245"/>
    </source>
</evidence>
<dbReference type="GO" id="GO:0009252">
    <property type="term" value="P:peptidoglycan biosynthetic process"/>
    <property type="evidence" value="ECO:0007669"/>
    <property type="project" value="UniProtKB-UniRule"/>
</dbReference>
<dbReference type="SUPFAM" id="SSF53244">
    <property type="entry name" value="MurD-like peptide ligases, peptide-binding domain"/>
    <property type="match status" value="1"/>
</dbReference>
<evidence type="ECO:0000256" key="6">
    <source>
        <dbReference type="ARBA" id="ARBA00022960"/>
    </source>
</evidence>
<keyword evidence="1 10" id="KW-0963">Cytoplasm</keyword>
<evidence type="ECO:0000259" key="13">
    <source>
        <dbReference type="Pfam" id="PF02875"/>
    </source>
</evidence>
<dbReference type="Pfam" id="PF08245">
    <property type="entry name" value="Mur_ligase_M"/>
    <property type="match status" value="1"/>
</dbReference>
<proteinExistence type="inferred from homology"/>
<keyword evidence="3 10" id="KW-0132">Cell division</keyword>
<keyword evidence="5 10" id="KW-0067">ATP-binding</keyword>
<dbReference type="InterPro" id="IPR035911">
    <property type="entry name" value="MurE/MurF_N"/>
</dbReference>